<feature type="transmembrane region" description="Helical" evidence="8">
    <location>
        <begin position="471"/>
        <end position="497"/>
    </location>
</feature>
<evidence type="ECO:0000313" key="11">
    <source>
        <dbReference type="Proteomes" id="UP000231962"/>
    </source>
</evidence>
<dbReference type="Gene3D" id="3.30.70.1440">
    <property type="entry name" value="Multidrug efflux transporter AcrB pore domain"/>
    <property type="match status" value="1"/>
</dbReference>
<accession>A0A2M9ZPF1</accession>
<reference evidence="11 12" key="1">
    <citation type="submission" date="2017-07" db="EMBL/GenBank/DDBJ databases">
        <title>Leptospira spp. isolated from tropical soils.</title>
        <authorList>
            <person name="Thibeaux R."/>
            <person name="Iraola G."/>
            <person name="Ferres I."/>
            <person name="Bierque E."/>
            <person name="Girault D."/>
            <person name="Soupe-Gilbert M.-E."/>
            <person name="Picardeau M."/>
            <person name="Goarant C."/>
        </authorList>
    </citation>
    <scope>NUCLEOTIDE SEQUENCE [LARGE SCALE GENOMIC DNA]</scope>
    <source>
        <strain evidence="10 12">FH1-B-B1</strain>
        <strain evidence="9 11">FH1-B-C1</strain>
    </source>
</reference>
<dbReference type="GO" id="GO:0005886">
    <property type="term" value="C:plasma membrane"/>
    <property type="evidence" value="ECO:0007669"/>
    <property type="project" value="UniProtKB-SubCell"/>
</dbReference>
<dbReference type="InterPro" id="IPR004763">
    <property type="entry name" value="CusA-like"/>
</dbReference>
<keyword evidence="3" id="KW-0813">Transport</keyword>
<evidence type="ECO:0000256" key="6">
    <source>
        <dbReference type="ARBA" id="ARBA00022989"/>
    </source>
</evidence>
<dbReference type="Gene3D" id="3.30.70.1430">
    <property type="entry name" value="Multidrug efflux transporter AcrB pore domain"/>
    <property type="match status" value="2"/>
</dbReference>
<dbReference type="Pfam" id="PF00873">
    <property type="entry name" value="ACR_tran"/>
    <property type="match status" value="1"/>
</dbReference>
<dbReference type="NCBIfam" id="TIGR00914">
    <property type="entry name" value="2A0601"/>
    <property type="match status" value="1"/>
</dbReference>
<dbReference type="EMBL" id="NPDZ01000003">
    <property type="protein sequence ID" value="PJZ73914.1"/>
    <property type="molecule type" value="Genomic_DNA"/>
</dbReference>
<dbReference type="SUPFAM" id="SSF82693">
    <property type="entry name" value="Multidrug efflux transporter AcrB pore domain, PN1, PN2, PC1 and PC2 subdomains"/>
    <property type="match status" value="3"/>
</dbReference>
<dbReference type="AlphaFoldDB" id="A0A2M9ZPF1"/>
<feature type="transmembrane region" description="Helical" evidence="8">
    <location>
        <begin position="442"/>
        <end position="459"/>
    </location>
</feature>
<feature type="transmembrane region" description="Helical" evidence="8">
    <location>
        <begin position="20"/>
        <end position="39"/>
    </location>
</feature>
<keyword evidence="11" id="KW-1185">Reference proteome</keyword>
<feature type="transmembrane region" description="Helical" evidence="8">
    <location>
        <begin position="867"/>
        <end position="888"/>
    </location>
</feature>
<dbReference type="OrthoDB" id="9757876at2"/>
<dbReference type="PRINTS" id="PR00702">
    <property type="entry name" value="ACRIFLAVINRP"/>
</dbReference>
<dbReference type="InterPro" id="IPR027463">
    <property type="entry name" value="AcrB_DN_DC_subdom"/>
</dbReference>
<keyword evidence="6 8" id="KW-1133">Transmembrane helix</keyword>
<keyword evidence="4" id="KW-1003">Cell membrane</keyword>
<name>A0A2M9ZPF1_9LEPT</name>
<feature type="transmembrane region" description="Helical" evidence="8">
    <location>
        <begin position="970"/>
        <end position="990"/>
    </location>
</feature>
<evidence type="ECO:0000256" key="3">
    <source>
        <dbReference type="ARBA" id="ARBA00022448"/>
    </source>
</evidence>
<protein>
    <submittedName>
        <fullName evidence="10">CusA/CzcA family heavy metal efflux RND transporter</fullName>
    </submittedName>
</protein>
<evidence type="ECO:0000256" key="2">
    <source>
        <dbReference type="ARBA" id="ARBA00010942"/>
    </source>
</evidence>
<dbReference type="Gene3D" id="1.20.1640.10">
    <property type="entry name" value="Multidrug efflux transporter AcrB transmembrane domain"/>
    <property type="match status" value="2"/>
</dbReference>
<dbReference type="GO" id="GO:0008324">
    <property type="term" value="F:monoatomic cation transmembrane transporter activity"/>
    <property type="evidence" value="ECO:0007669"/>
    <property type="project" value="InterPro"/>
</dbReference>
<evidence type="ECO:0000256" key="8">
    <source>
        <dbReference type="SAM" id="Phobius"/>
    </source>
</evidence>
<dbReference type="Proteomes" id="UP000231962">
    <property type="component" value="Unassembled WGS sequence"/>
</dbReference>
<evidence type="ECO:0000313" key="10">
    <source>
        <dbReference type="EMBL" id="PJZ73914.1"/>
    </source>
</evidence>
<feature type="transmembrane region" description="Helical" evidence="8">
    <location>
        <begin position="392"/>
        <end position="415"/>
    </location>
</feature>
<feature type="transmembrane region" description="Helical" evidence="8">
    <location>
        <begin position="340"/>
        <end position="359"/>
    </location>
</feature>
<dbReference type="Proteomes" id="UP000231990">
    <property type="component" value="Unassembled WGS sequence"/>
</dbReference>
<evidence type="ECO:0000313" key="9">
    <source>
        <dbReference type="EMBL" id="PJZ70704.1"/>
    </source>
</evidence>
<proteinExistence type="inferred from homology"/>
<dbReference type="EMBL" id="NPDY01000002">
    <property type="protein sequence ID" value="PJZ70704.1"/>
    <property type="molecule type" value="Genomic_DNA"/>
</dbReference>
<sequence>MKAESLLHKSVIFAYEARWLTFSIAVIISGLGIVAFQFLNIDAYPDISGTQVQIITPVPGSATEEVERQVTIPIERTMAGLARVEVIRSRSIFGLSLVQILFEEGTNDYWAREQVYQKMYEVKLPPGIEPTLGSLATAYGEIYRYELVKTDKHDPMELRTFNDWVVVPRLLRAKGVVEVANFGGLGKQYAIHVKPEDLMRCGVKLQEIVSAVQNSNSNSGGSILERGSSSVVIRGIGRVTDYKELENIFIKNSFGTQVFVKDIGTVVLDHLPRTGVFGKNDRDDGVEGIVRMRRGENPSIVLARIQEAITELNEETLPSNIRIQPFYDRSTLIHETLETVAHNTLLGITFVIITLFIFLGNIRMAMLVALTIPFSLLFALSLMFFSNIPISLLSVGSIDFGIIVDGAVIVSENIVRKYSERKRAGASESITLLAAKEVQKPMIFSMGIVIIAYTPLLSLTRIEGLLFRPMALTLCFALIGALIFALYLIPPLSALLFKNTDRLHQHKESRIFLSIQNAYDHILPRLLKYKKRVAASFLGFFIGLILIIIPNLGTEFLPYMDEGVFWLRTGFPEGISLRETSEYASEIRKMLLEFGEISYVTSQTGRNDVGTDPFPLDRIEFMVGLKPKSEWKQFKNKFVLEDAIRRKLKSRFPTLRMNLTQPIIDSVTEDSNGTSADLAVELLGPDMETLRDLAAKTVSMLKGIHGSVNVNIEQEGLQPQLQIRIDKKKLSTYRISATSVNNVVNTAIGGLPVSEINEDEKRFDILVKYAPEYRKAPQAIALLPVFNEQGEPIPLGQISEIRVTDGETIIARARGSRRITVRTDIRGRAQGDFVAEAQSKFRNTIQVPKGYKVEWLGMFENLSRARIHFGLLVPISLLLILLLLLFLFRSISLSMLVLLSVPFAATGSIVALFLRGMHLSVSVGVGFTTLFGIASMHGILLVSRIHHLQQEGLPIDQAILQGASMRLRPVLMTSFVAFMGLLPASLSTGIGSDIQRPIATVMVWGILSSTFLSLILLPVFYKIIQDKIKIRITV</sequence>
<dbReference type="SUPFAM" id="SSF82714">
    <property type="entry name" value="Multidrug efflux transporter AcrB TolC docking domain, DN and DC subdomains"/>
    <property type="match status" value="2"/>
</dbReference>
<feature type="transmembrane region" description="Helical" evidence="8">
    <location>
        <begin position="533"/>
        <end position="552"/>
    </location>
</feature>
<keyword evidence="7 8" id="KW-0472">Membrane</keyword>
<evidence type="ECO:0000256" key="5">
    <source>
        <dbReference type="ARBA" id="ARBA00022692"/>
    </source>
</evidence>
<comment type="similarity">
    <text evidence="2">Belongs to the resistance-nodulation-cell division (RND) (TC 2.A.6) family.</text>
</comment>
<dbReference type="Gene3D" id="3.30.2090.10">
    <property type="entry name" value="Multidrug efflux transporter AcrB TolC docking domain, DN and DC subdomains"/>
    <property type="match status" value="2"/>
</dbReference>
<dbReference type="RefSeq" id="WP_100712710.1">
    <property type="nucleotide sequence ID" value="NZ_NPDY01000002.1"/>
</dbReference>
<feature type="transmembrane region" description="Helical" evidence="8">
    <location>
        <begin position="366"/>
        <end position="386"/>
    </location>
</feature>
<organism evidence="10 12">
    <name type="scientific">Leptospira perolatii</name>
    <dbReference type="NCBI Taxonomy" id="2023191"/>
    <lineage>
        <taxon>Bacteria</taxon>
        <taxon>Pseudomonadati</taxon>
        <taxon>Spirochaetota</taxon>
        <taxon>Spirochaetia</taxon>
        <taxon>Leptospirales</taxon>
        <taxon>Leptospiraceae</taxon>
        <taxon>Leptospira</taxon>
    </lineage>
</organism>
<dbReference type="Gene3D" id="3.30.70.1320">
    <property type="entry name" value="Multidrug efflux transporter AcrB pore domain like"/>
    <property type="match status" value="1"/>
</dbReference>
<comment type="subcellular location">
    <subcellularLocation>
        <location evidence="1">Cell membrane</location>
        <topology evidence="1">Multi-pass membrane protein</topology>
    </subcellularLocation>
</comment>
<gene>
    <name evidence="9" type="ORF">CH360_04035</name>
    <name evidence="10" type="ORF">CH373_07175</name>
</gene>
<comment type="caution">
    <text evidence="10">The sequence shown here is derived from an EMBL/GenBank/DDBJ whole genome shotgun (WGS) entry which is preliminary data.</text>
</comment>
<evidence type="ECO:0000313" key="12">
    <source>
        <dbReference type="Proteomes" id="UP000231990"/>
    </source>
</evidence>
<dbReference type="PANTHER" id="PTHR32063">
    <property type="match status" value="1"/>
</dbReference>
<dbReference type="GO" id="GO:0042910">
    <property type="term" value="F:xenobiotic transmembrane transporter activity"/>
    <property type="evidence" value="ECO:0007669"/>
    <property type="project" value="TreeGrafter"/>
</dbReference>
<dbReference type="SUPFAM" id="SSF82866">
    <property type="entry name" value="Multidrug efflux transporter AcrB transmembrane domain"/>
    <property type="match status" value="2"/>
</dbReference>
<dbReference type="InterPro" id="IPR001036">
    <property type="entry name" value="Acrflvin-R"/>
</dbReference>
<evidence type="ECO:0000256" key="4">
    <source>
        <dbReference type="ARBA" id="ARBA00022475"/>
    </source>
</evidence>
<evidence type="ECO:0000256" key="7">
    <source>
        <dbReference type="ARBA" id="ARBA00023136"/>
    </source>
</evidence>
<feature type="transmembrane region" description="Helical" evidence="8">
    <location>
        <begin position="920"/>
        <end position="942"/>
    </location>
</feature>
<feature type="transmembrane region" description="Helical" evidence="8">
    <location>
        <begin position="1002"/>
        <end position="1021"/>
    </location>
</feature>
<feature type="transmembrane region" description="Helical" evidence="8">
    <location>
        <begin position="895"/>
        <end position="914"/>
    </location>
</feature>
<dbReference type="PANTHER" id="PTHR32063:SF17">
    <property type="entry name" value="CATION EFFLUX SYSTEM PROTEIN"/>
    <property type="match status" value="1"/>
</dbReference>
<evidence type="ECO:0000256" key="1">
    <source>
        <dbReference type="ARBA" id="ARBA00004651"/>
    </source>
</evidence>
<keyword evidence="5 8" id="KW-0812">Transmembrane</keyword>